<name>A0A8H7JC17_9PLEO</name>
<evidence type="ECO:0000313" key="4">
    <source>
        <dbReference type="Proteomes" id="UP000651452"/>
    </source>
</evidence>
<evidence type="ECO:0000256" key="2">
    <source>
        <dbReference type="SAM" id="SignalP"/>
    </source>
</evidence>
<gene>
    <name evidence="3" type="ORF">EKO04_000829</name>
</gene>
<feature type="compositionally biased region" description="Low complexity" evidence="1">
    <location>
        <begin position="93"/>
        <end position="106"/>
    </location>
</feature>
<keyword evidence="4" id="KW-1185">Reference proteome</keyword>
<keyword evidence="2" id="KW-0732">Signal</keyword>
<feature type="region of interest" description="Disordered" evidence="1">
    <location>
        <begin position="37"/>
        <end position="65"/>
    </location>
</feature>
<sequence length="298" mass="31394">MMNIFRLITLISFTTLLTALPAPLPLSSAAITAPQYQPDHLNSAPPAGSLAATTPPSLTKDALRAPKKPPQKCILICTHARCDLLCANPPSRTLTSTSTSPSASTSNDTQPVDTEDMLNTPDELTTPSTNNTLPPPNLDHHLSTASPVILTTPLPPGKDAIIFGQKTQDQKCAWYCSAGTSSCGEECWAVDDVTGVIGYTDGGADVGNDGGEFVKGAEEGESCEVVDKDKEGVGRLVVCFLPSASIENENGGGGEKGDSVGKGKGMSMSMTLNGMRCTLYWRDRMPHLVCRGTWIGID</sequence>
<evidence type="ECO:0000313" key="3">
    <source>
        <dbReference type="EMBL" id="KAF9701689.1"/>
    </source>
</evidence>
<accession>A0A8H7JC17</accession>
<protein>
    <submittedName>
        <fullName evidence="3">Uncharacterized protein</fullName>
    </submittedName>
</protein>
<dbReference type="OrthoDB" id="3785519at2759"/>
<dbReference type="Proteomes" id="UP000651452">
    <property type="component" value="Unassembled WGS sequence"/>
</dbReference>
<proteinExistence type="predicted"/>
<organism evidence="3 4">
    <name type="scientific">Ascochyta lentis</name>
    <dbReference type="NCBI Taxonomy" id="205686"/>
    <lineage>
        <taxon>Eukaryota</taxon>
        <taxon>Fungi</taxon>
        <taxon>Dikarya</taxon>
        <taxon>Ascomycota</taxon>
        <taxon>Pezizomycotina</taxon>
        <taxon>Dothideomycetes</taxon>
        <taxon>Pleosporomycetidae</taxon>
        <taxon>Pleosporales</taxon>
        <taxon>Pleosporineae</taxon>
        <taxon>Didymellaceae</taxon>
        <taxon>Ascochyta</taxon>
    </lineage>
</organism>
<comment type="caution">
    <text evidence="3">The sequence shown here is derived from an EMBL/GenBank/DDBJ whole genome shotgun (WGS) entry which is preliminary data.</text>
</comment>
<reference evidence="3" key="2">
    <citation type="submission" date="2020-09" db="EMBL/GenBank/DDBJ databases">
        <title>Reference genome assembly for Australian Ascochyta lentis isolate Al4.</title>
        <authorList>
            <person name="Lee R.C."/>
            <person name="Farfan-Caceres L.M."/>
            <person name="Debler J.W."/>
            <person name="Williams A.H."/>
            <person name="Henares B.M."/>
        </authorList>
    </citation>
    <scope>NUCLEOTIDE SEQUENCE</scope>
    <source>
        <strain evidence="3">Al4</strain>
    </source>
</reference>
<feature type="chain" id="PRO_5034576285" evidence="2">
    <location>
        <begin position="20"/>
        <end position="298"/>
    </location>
</feature>
<evidence type="ECO:0000256" key="1">
    <source>
        <dbReference type="SAM" id="MobiDB-lite"/>
    </source>
</evidence>
<feature type="signal peptide" evidence="2">
    <location>
        <begin position="1"/>
        <end position="19"/>
    </location>
</feature>
<reference evidence="3" key="1">
    <citation type="submission" date="2018-12" db="EMBL/GenBank/DDBJ databases">
        <authorList>
            <person name="Syme R.A."/>
            <person name="Farfan-Caceres L."/>
            <person name="Lichtenzveig J."/>
        </authorList>
    </citation>
    <scope>NUCLEOTIDE SEQUENCE</scope>
    <source>
        <strain evidence="3">Al4</strain>
    </source>
</reference>
<dbReference type="EMBL" id="RZGK01000002">
    <property type="protein sequence ID" value="KAF9701689.1"/>
    <property type="molecule type" value="Genomic_DNA"/>
</dbReference>
<dbReference type="AlphaFoldDB" id="A0A8H7JC17"/>
<feature type="region of interest" description="Disordered" evidence="1">
    <location>
        <begin position="93"/>
        <end position="134"/>
    </location>
</feature>